<gene>
    <name evidence="1" type="ORF">SAMN04488121_102428</name>
</gene>
<dbReference type="EMBL" id="FNBN01000002">
    <property type="protein sequence ID" value="SDF61095.1"/>
    <property type="molecule type" value="Genomic_DNA"/>
</dbReference>
<dbReference type="STRING" id="104663.SAMN04488121_102428"/>
<dbReference type="Proteomes" id="UP000199045">
    <property type="component" value="Unassembled WGS sequence"/>
</dbReference>
<dbReference type="OrthoDB" id="1340280at2"/>
<organism evidence="1 2">
    <name type="scientific">Chitinophaga filiformis</name>
    <name type="common">Myxococcus filiformis</name>
    <name type="synonym">Flexibacter filiformis</name>
    <dbReference type="NCBI Taxonomy" id="104663"/>
    <lineage>
        <taxon>Bacteria</taxon>
        <taxon>Pseudomonadati</taxon>
        <taxon>Bacteroidota</taxon>
        <taxon>Chitinophagia</taxon>
        <taxon>Chitinophagales</taxon>
        <taxon>Chitinophagaceae</taxon>
        <taxon>Chitinophaga</taxon>
    </lineage>
</organism>
<reference evidence="1 2" key="1">
    <citation type="submission" date="2016-10" db="EMBL/GenBank/DDBJ databases">
        <authorList>
            <person name="de Groot N.N."/>
        </authorList>
    </citation>
    <scope>NUCLEOTIDE SEQUENCE [LARGE SCALE GENOMIC DNA]</scope>
    <source>
        <strain evidence="1 2">DSM 527</strain>
    </source>
</reference>
<proteinExistence type="predicted"/>
<accession>A0A1G7MH94</accession>
<evidence type="ECO:0000313" key="1">
    <source>
        <dbReference type="EMBL" id="SDF61095.1"/>
    </source>
</evidence>
<protein>
    <submittedName>
        <fullName evidence="1">TIGR02646 family protein</fullName>
    </submittedName>
</protein>
<name>A0A1G7MH94_CHIFI</name>
<dbReference type="InterPro" id="IPR013467">
    <property type="entry name" value="HNH78-like"/>
</dbReference>
<dbReference type="NCBIfam" id="TIGR02646">
    <property type="entry name" value="retron system putative HNH endonuclease"/>
    <property type="match status" value="1"/>
</dbReference>
<evidence type="ECO:0000313" key="2">
    <source>
        <dbReference type="Proteomes" id="UP000199045"/>
    </source>
</evidence>
<dbReference type="RefSeq" id="WP_089830781.1">
    <property type="nucleotide sequence ID" value="NZ_FNBN01000002.1"/>
</dbReference>
<sequence>MQYIKKGVKPPDEWENWFTVPVDPDPRRTYDYGRDATACNIKEVKQYLLAEQHNLCAYCQRYIVEKDSSVEHVMPKQYNKERSTCYTNLVAVCKTPNKDPLTGRDHCDRDKGSLPITPFIFLENNDVNLAQNTNNAYFTANPDGTILPRVGLKDNINKQVEAFIDTLNLNHSDLKTSRSQDYLNGIVAAMNLLNLQTKQQKKDFWKAQFAAIVADNSRPYRQYLLIVIARILGAQ</sequence>
<dbReference type="Gene3D" id="1.10.30.50">
    <property type="match status" value="1"/>
</dbReference>
<dbReference type="AlphaFoldDB" id="A0A1G7MH94"/>